<evidence type="ECO:0000313" key="2">
    <source>
        <dbReference type="EMBL" id="VYS98405.1"/>
    </source>
</evidence>
<evidence type="ECO:0000256" key="1">
    <source>
        <dbReference type="SAM" id="Phobius"/>
    </source>
</evidence>
<protein>
    <submittedName>
        <fullName evidence="2">Uncharacterized protein</fullName>
    </submittedName>
</protein>
<feature type="transmembrane region" description="Helical" evidence="1">
    <location>
        <begin position="5"/>
        <end position="24"/>
    </location>
</feature>
<keyword evidence="1" id="KW-1133">Transmembrane helix</keyword>
<keyword evidence="1" id="KW-0472">Membrane</keyword>
<keyword evidence="1" id="KW-0812">Transmembrane</keyword>
<name>A0A6N2T3K0_CLOIN</name>
<dbReference type="EMBL" id="CACRTE010000015">
    <property type="protein sequence ID" value="VYS98405.1"/>
    <property type="molecule type" value="Genomic_DNA"/>
</dbReference>
<organism evidence="2">
    <name type="scientific">Clostridium innocuum</name>
    <dbReference type="NCBI Taxonomy" id="1522"/>
    <lineage>
        <taxon>Bacteria</taxon>
        <taxon>Bacillati</taxon>
        <taxon>Bacillota</taxon>
        <taxon>Clostridia</taxon>
        <taxon>Eubacteriales</taxon>
        <taxon>Clostridiaceae</taxon>
        <taxon>Clostridium</taxon>
    </lineage>
</organism>
<accession>A0A6N2T3K0</accession>
<proteinExistence type="predicted"/>
<gene>
    <name evidence="2" type="ORF">CILFYP12_01059</name>
</gene>
<sequence length="57" mass="6618">MNLNLLKTVLGYLVCITYIAGYIFKIHKDIILPIGVIFFVFYIIVSLLKWSKNKKPT</sequence>
<dbReference type="AlphaFoldDB" id="A0A6N2T3K0"/>
<feature type="transmembrane region" description="Helical" evidence="1">
    <location>
        <begin position="30"/>
        <end position="48"/>
    </location>
</feature>
<reference evidence="2" key="1">
    <citation type="submission" date="2019-11" db="EMBL/GenBank/DDBJ databases">
        <authorList>
            <person name="Feng L."/>
        </authorList>
    </citation>
    <scope>NUCLEOTIDE SEQUENCE</scope>
    <source>
        <strain evidence="2">CinnocuumLFYP12</strain>
    </source>
</reference>